<proteinExistence type="predicted"/>
<accession>E4YJ70</accession>
<dbReference type="AlphaFoldDB" id="E4YJ70"/>
<evidence type="ECO:0000313" key="1">
    <source>
        <dbReference type="EMBL" id="CBY35531.1"/>
    </source>
</evidence>
<reference evidence="1" key="1">
    <citation type="journal article" date="2010" name="Science">
        <title>Plasticity of animal genome architecture unmasked by rapid evolution of a pelagic tunicate.</title>
        <authorList>
            <person name="Denoeud F."/>
            <person name="Henriet S."/>
            <person name="Mungpakdee S."/>
            <person name="Aury J.M."/>
            <person name="Da Silva C."/>
            <person name="Brinkmann H."/>
            <person name="Mikhaleva J."/>
            <person name="Olsen L.C."/>
            <person name="Jubin C."/>
            <person name="Canestro C."/>
            <person name="Bouquet J.M."/>
            <person name="Danks G."/>
            <person name="Poulain J."/>
            <person name="Campsteijn C."/>
            <person name="Adamski M."/>
            <person name="Cross I."/>
            <person name="Yadetie F."/>
            <person name="Muffato M."/>
            <person name="Louis A."/>
            <person name="Butcher S."/>
            <person name="Tsagkogeorga G."/>
            <person name="Konrad A."/>
            <person name="Singh S."/>
            <person name="Jensen M.F."/>
            <person name="Cong E.H."/>
            <person name="Eikeseth-Otteraa H."/>
            <person name="Noel B."/>
            <person name="Anthouard V."/>
            <person name="Porcel B.M."/>
            <person name="Kachouri-Lafond R."/>
            <person name="Nishino A."/>
            <person name="Ugolini M."/>
            <person name="Chourrout P."/>
            <person name="Nishida H."/>
            <person name="Aasland R."/>
            <person name="Huzurbazar S."/>
            <person name="Westhof E."/>
            <person name="Delsuc F."/>
            <person name="Lehrach H."/>
            <person name="Reinhardt R."/>
            <person name="Weissenbach J."/>
            <person name="Roy S.W."/>
            <person name="Artiguenave F."/>
            <person name="Postlethwait J.H."/>
            <person name="Manak J.R."/>
            <person name="Thompson E.M."/>
            <person name="Jaillon O."/>
            <person name="Du Pasquier L."/>
            <person name="Boudinot P."/>
            <person name="Liberles D.A."/>
            <person name="Volff J.N."/>
            <person name="Philippe H."/>
            <person name="Lenhard B."/>
            <person name="Roest Crollius H."/>
            <person name="Wincker P."/>
            <person name="Chourrout D."/>
        </authorList>
    </citation>
    <scope>NUCLEOTIDE SEQUENCE [LARGE SCALE GENOMIC DNA]</scope>
</reference>
<organism evidence="1">
    <name type="scientific">Oikopleura dioica</name>
    <name type="common">Tunicate</name>
    <dbReference type="NCBI Taxonomy" id="34765"/>
    <lineage>
        <taxon>Eukaryota</taxon>
        <taxon>Metazoa</taxon>
        <taxon>Chordata</taxon>
        <taxon>Tunicata</taxon>
        <taxon>Appendicularia</taxon>
        <taxon>Copelata</taxon>
        <taxon>Oikopleuridae</taxon>
        <taxon>Oikopleura</taxon>
    </lineage>
</organism>
<dbReference type="EMBL" id="FN654642">
    <property type="protein sequence ID" value="CBY35531.1"/>
    <property type="molecule type" value="Genomic_DNA"/>
</dbReference>
<gene>
    <name evidence="1" type="ORF">GSOID_T00027351001</name>
</gene>
<name>E4YJ70_OIKDI</name>
<protein>
    <submittedName>
        <fullName evidence="1">Uncharacterized protein</fullName>
    </submittedName>
</protein>
<dbReference type="Proteomes" id="UP000011014">
    <property type="component" value="Unassembled WGS sequence"/>
</dbReference>
<sequence length="246" mass="27652">MQSSNAIVTPEINLTHIARIAYEQFGGLDVILADNGDNFKTKIIQSTDFSTDEKFEILEQLACVIKRSKDITQNVQASPNLILFPHQATVVSVISPFKNDTAGCQHEPSKVVQKRSSLFIQMNKSPVNFRQKIKLTLKGDFKHIFNLISPKGQLKLVRGNCHSPNVLRTLTYKDFMRFELDKNDLRVALSLSLQEKQKEIGNLSDGEGLKEDALVSLPRTVITALPIRSKVKMFPHVESSGENVKY</sequence>